<accession>A0A8H5D8A1</accession>
<evidence type="ECO:0000313" key="1">
    <source>
        <dbReference type="EMBL" id="KAF5355068.1"/>
    </source>
</evidence>
<dbReference type="AlphaFoldDB" id="A0A8H5D8A1"/>
<reference evidence="1 2" key="1">
    <citation type="journal article" date="2020" name="ISME J.">
        <title>Uncovering the hidden diversity of litter-decomposition mechanisms in mushroom-forming fungi.</title>
        <authorList>
            <person name="Floudas D."/>
            <person name="Bentzer J."/>
            <person name="Ahren D."/>
            <person name="Johansson T."/>
            <person name="Persson P."/>
            <person name="Tunlid A."/>
        </authorList>
    </citation>
    <scope>NUCLEOTIDE SEQUENCE [LARGE SCALE GENOMIC DNA]</scope>
    <source>
        <strain evidence="1 2">CBS 146.42</strain>
    </source>
</reference>
<gene>
    <name evidence="1" type="ORF">D9756_005518</name>
</gene>
<dbReference type="EMBL" id="JAACJO010000008">
    <property type="protein sequence ID" value="KAF5355068.1"/>
    <property type="molecule type" value="Genomic_DNA"/>
</dbReference>
<protein>
    <recommendedName>
        <fullName evidence="3">BTB domain-containing protein</fullName>
    </recommendedName>
</protein>
<dbReference type="Proteomes" id="UP000559027">
    <property type="component" value="Unassembled WGS sequence"/>
</dbReference>
<sequence length="253" mass="27885">MSPTLTNSPSKAVKQRHPIYYLSEGNSVVQAGNTLFRFDLSVLHSKSLVLQSILPNTQPSLLPKFDDAHPLHLLETSSTDFERLLQVLLPLSSSPLPNLSTPEHYLSLLNIASKYHIPTITSLAAARLHALPSPGLDPVRKIAIWDQYKLDPHLLRPSYVALCQRDQPISLQMSLTLGIKRFTMLAAARESYREKVGCKSCGKRKGLSKKEKVKIAEDVVDELFFKGKPRGLSKSSGDRPALAKIQASSVAVA</sequence>
<dbReference type="OrthoDB" id="2367075at2759"/>
<evidence type="ECO:0000313" key="2">
    <source>
        <dbReference type="Proteomes" id="UP000559027"/>
    </source>
</evidence>
<organism evidence="1 2">
    <name type="scientific">Leucocoprinus leucothites</name>
    <dbReference type="NCBI Taxonomy" id="201217"/>
    <lineage>
        <taxon>Eukaryota</taxon>
        <taxon>Fungi</taxon>
        <taxon>Dikarya</taxon>
        <taxon>Basidiomycota</taxon>
        <taxon>Agaricomycotina</taxon>
        <taxon>Agaricomycetes</taxon>
        <taxon>Agaricomycetidae</taxon>
        <taxon>Agaricales</taxon>
        <taxon>Agaricineae</taxon>
        <taxon>Agaricaceae</taxon>
        <taxon>Leucocoprinus</taxon>
    </lineage>
</organism>
<name>A0A8H5D8A1_9AGAR</name>
<proteinExistence type="predicted"/>
<comment type="caution">
    <text evidence="1">The sequence shown here is derived from an EMBL/GenBank/DDBJ whole genome shotgun (WGS) entry which is preliminary data.</text>
</comment>
<evidence type="ECO:0008006" key="3">
    <source>
        <dbReference type="Google" id="ProtNLM"/>
    </source>
</evidence>
<keyword evidence="2" id="KW-1185">Reference proteome</keyword>